<protein>
    <submittedName>
        <fullName evidence="3">Uncharacterized protein LOC105117513</fullName>
    </submittedName>
</protein>
<keyword evidence="2" id="KW-1185">Reference proteome</keyword>
<feature type="compositionally biased region" description="Basic and acidic residues" evidence="1">
    <location>
        <begin position="134"/>
        <end position="152"/>
    </location>
</feature>
<dbReference type="GeneID" id="105117513"/>
<evidence type="ECO:0000313" key="2">
    <source>
        <dbReference type="Proteomes" id="UP000694918"/>
    </source>
</evidence>
<proteinExistence type="predicted"/>
<evidence type="ECO:0000256" key="1">
    <source>
        <dbReference type="SAM" id="MobiDB-lite"/>
    </source>
</evidence>
<sequence length="296" mass="31064">MPQLGGPHRTRRPGLQLPRTGCGHRCRTRRISKGQATGRGGTQQGRSRGGPYASARRSAPDTSARPPTSENGLRPPLPDAEDLEGTGNGPRGDTTGTITWGAVCLSSAVRTGHVGQASNFRERAAATAAGRGGSRRDRQRAAGGHNRDDHVGGRMPQLGGPHRTRRPGLQLPRTGCGHRCRTRRISKGQATGRGGTQQGRSRGGPYASARRSAPDTSARPPTSENGLRPPLPDAEDLEGTGNGPRGDTTGTITWGAVCLSSAVRTGHVGQASNFRERAAATAAVTSQQANLRCRFF</sequence>
<feature type="compositionally biased region" description="Basic residues" evidence="1">
    <location>
        <begin position="176"/>
        <end position="186"/>
    </location>
</feature>
<feature type="non-terminal residue" evidence="3">
    <location>
        <position position="296"/>
    </location>
</feature>
<feature type="compositionally biased region" description="Basic residues" evidence="1">
    <location>
        <begin position="22"/>
        <end position="32"/>
    </location>
</feature>
<dbReference type="Proteomes" id="UP000694918">
    <property type="component" value="Unplaced"/>
</dbReference>
<dbReference type="KEGG" id="peu:105117513"/>
<organism evidence="2 3">
    <name type="scientific">Populus euphratica</name>
    <name type="common">Euphrates poplar</name>
    <dbReference type="NCBI Taxonomy" id="75702"/>
    <lineage>
        <taxon>Eukaryota</taxon>
        <taxon>Viridiplantae</taxon>
        <taxon>Streptophyta</taxon>
        <taxon>Embryophyta</taxon>
        <taxon>Tracheophyta</taxon>
        <taxon>Spermatophyta</taxon>
        <taxon>Magnoliopsida</taxon>
        <taxon>eudicotyledons</taxon>
        <taxon>Gunneridae</taxon>
        <taxon>Pentapetalae</taxon>
        <taxon>rosids</taxon>
        <taxon>fabids</taxon>
        <taxon>Malpighiales</taxon>
        <taxon>Salicaceae</taxon>
        <taxon>Saliceae</taxon>
        <taxon>Populus</taxon>
    </lineage>
</organism>
<gene>
    <name evidence="3" type="primary">LOC105117513</name>
</gene>
<feature type="region of interest" description="Disordered" evidence="1">
    <location>
        <begin position="1"/>
        <end position="95"/>
    </location>
</feature>
<reference evidence="3" key="1">
    <citation type="submission" date="2025-08" db="UniProtKB">
        <authorList>
            <consortium name="RefSeq"/>
        </authorList>
    </citation>
    <scope>IDENTIFICATION</scope>
</reference>
<dbReference type="AlphaFoldDB" id="A0AAJ6TM79"/>
<feature type="region of interest" description="Disordered" evidence="1">
    <location>
        <begin position="120"/>
        <end position="249"/>
    </location>
</feature>
<dbReference type="RefSeq" id="XP_011013500.1">
    <property type="nucleotide sequence ID" value="XM_011015198.1"/>
</dbReference>
<evidence type="ECO:0000313" key="3">
    <source>
        <dbReference type="RefSeq" id="XP_011013500.1"/>
    </source>
</evidence>
<name>A0AAJ6TM79_POPEU</name>
<accession>A0AAJ6TM79</accession>